<dbReference type="EMBL" id="KQ980937">
    <property type="protein sequence ID" value="KYN11287.1"/>
    <property type="molecule type" value="Genomic_DNA"/>
</dbReference>
<protein>
    <submittedName>
        <fullName evidence="1">Uncharacterized protein</fullName>
    </submittedName>
</protein>
<sequence>MHANFKRRIKLLIR</sequence>
<evidence type="ECO:0000313" key="2">
    <source>
        <dbReference type="Proteomes" id="UP000078492"/>
    </source>
</evidence>
<organism evidence="1 2">
    <name type="scientific">Trachymyrmex cornetzi</name>
    <dbReference type="NCBI Taxonomy" id="471704"/>
    <lineage>
        <taxon>Eukaryota</taxon>
        <taxon>Metazoa</taxon>
        <taxon>Ecdysozoa</taxon>
        <taxon>Arthropoda</taxon>
        <taxon>Hexapoda</taxon>
        <taxon>Insecta</taxon>
        <taxon>Pterygota</taxon>
        <taxon>Neoptera</taxon>
        <taxon>Endopterygota</taxon>
        <taxon>Hymenoptera</taxon>
        <taxon>Apocrita</taxon>
        <taxon>Aculeata</taxon>
        <taxon>Formicoidea</taxon>
        <taxon>Formicidae</taxon>
        <taxon>Myrmicinae</taxon>
        <taxon>Trachymyrmex</taxon>
    </lineage>
</organism>
<proteinExistence type="predicted"/>
<dbReference type="Proteomes" id="UP000078492">
    <property type="component" value="Unassembled WGS sequence"/>
</dbReference>
<reference evidence="1 2" key="1">
    <citation type="submission" date="2015-09" db="EMBL/GenBank/DDBJ databases">
        <title>Trachymyrmex cornetzi WGS genome.</title>
        <authorList>
            <person name="Nygaard S."/>
            <person name="Hu H."/>
            <person name="Boomsma J."/>
            <person name="Zhang G."/>
        </authorList>
    </citation>
    <scope>NUCLEOTIDE SEQUENCE [LARGE SCALE GENOMIC DNA]</scope>
    <source>
        <strain evidence="1">Tcor2-1</strain>
        <tissue evidence="1">Whole body</tissue>
    </source>
</reference>
<accession>A0A151IUY0</accession>
<evidence type="ECO:0000313" key="1">
    <source>
        <dbReference type="EMBL" id="KYN11287.1"/>
    </source>
</evidence>
<keyword evidence="2" id="KW-1185">Reference proteome</keyword>
<gene>
    <name evidence="1" type="ORF">ALC57_16577</name>
</gene>
<name>A0A151IUY0_9HYME</name>